<keyword evidence="10" id="KW-1185">Reference proteome</keyword>
<feature type="transmembrane region" description="Helical" evidence="8">
    <location>
        <begin position="12"/>
        <end position="34"/>
    </location>
</feature>
<evidence type="ECO:0000256" key="3">
    <source>
        <dbReference type="ARBA" id="ARBA00022692"/>
    </source>
</evidence>
<accession>W9RZE0</accession>
<dbReference type="GO" id="GO:0016020">
    <property type="term" value="C:membrane"/>
    <property type="evidence" value="ECO:0007669"/>
    <property type="project" value="UniProtKB-SubCell"/>
</dbReference>
<reference evidence="10" key="1">
    <citation type="submission" date="2013-01" db="EMBL/GenBank/DDBJ databases">
        <title>Draft Genome Sequence of a Mulberry Tree, Morus notabilis C.K. Schneid.</title>
        <authorList>
            <person name="He N."/>
            <person name="Zhao S."/>
        </authorList>
    </citation>
    <scope>NUCLEOTIDE SEQUENCE</scope>
</reference>
<protein>
    <submittedName>
        <fullName evidence="9">MLO-like protein 12</fullName>
    </submittedName>
</protein>
<dbReference type="PANTHER" id="PTHR31942:SF84">
    <property type="entry name" value="MLO-LIKE PROTEIN 12"/>
    <property type="match status" value="1"/>
</dbReference>
<organism evidence="9 10">
    <name type="scientific">Morus notabilis</name>
    <dbReference type="NCBI Taxonomy" id="981085"/>
    <lineage>
        <taxon>Eukaryota</taxon>
        <taxon>Viridiplantae</taxon>
        <taxon>Streptophyta</taxon>
        <taxon>Embryophyta</taxon>
        <taxon>Tracheophyta</taxon>
        <taxon>Spermatophyta</taxon>
        <taxon>Magnoliopsida</taxon>
        <taxon>eudicotyledons</taxon>
        <taxon>Gunneridae</taxon>
        <taxon>Pentapetalae</taxon>
        <taxon>rosids</taxon>
        <taxon>fabids</taxon>
        <taxon>Rosales</taxon>
        <taxon>Moraceae</taxon>
        <taxon>Moreae</taxon>
        <taxon>Morus</taxon>
    </lineage>
</organism>
<dbReference type="Pfam" id="PF03094">
    <property type="entry name" value="Mlo"/>
    <property type="match status" value="1"/>
</dbReference>
<evidence type="ECO:0000313" key="10">
    <source>
        <dbReference type="Proteomes" id="UP000030645"/>
    </source>
</evidence>
<gene>
    <name evidence="9" type="ORF">L484_013425</name>
</gene>
<evidence type="ECO:0000256" key="4">
    <source>
        <dbReference type="ARBA" id="ARBA00022821"/>
    </source>
</evidence>
<evidence type="ECO:0000256" key="5">
    <source>
        <dbReference type="ARBA" id="ARBA00022989"/>
    </source>
</evidence>
<dbReference type="STRING" id="981085.W9RZE0"/>
<keyword evidence="6 8" id="KW-0472">Membrane</keyword>
<evidence type="ECO:0000256" key="2">
    <source>
        <dbReference type="ARBA" id="ARBA00006574"/>
    </source>
</evidence>
<keyword evidence="5 8" id="KW-1133">Transmembrane helix</keyword>
<comment type="subcellular location">
    <subcellularLocation>
        <location evidence="1">Membrane</location>
        <topology evidence="1">Multi-pass membrane protein</topology>
    </subcellularLocation>
</comment>
<evidence type="ECO:0000256" key="6">
    <source>
        <dbReference type="ARBA" id="ARBA00023136"/>
    </source>
</evidence>
<dbReference type="InterPro" id="IPR004326">
    <property type="entry name" value="Mlo"/>
</dbReference>
<keyword evidence="4" id="KW-0611">Plant defense</keyword>
<evidence type="ECO:0000256" key="8">
    <source>
        <dbReference type="SAM" id="Phobius"/>
    </source>
</evidence>
<evidence type="ECO:0000313" key="9">
    <source>
        <dbReference type="EMBL" id="EXB80099.1"/>
    </source>
</evidence>
<proteinExistence type="inferred from homology"/>
<dbReference type="PANTHER" id="PTHR31942">
    <property type="entry name" value="MLO-LIKE PROTEIN 1"/>
    <property type="match status" value="1"/>
</dbReference>
<keyword evidence="3 8" id="KW-0812">Transmembrane</keyword>
<dbReference type="AlphaFoldDB" id="W9RZE0"/>
<evidence type="ECO:0000256" key="1">
    <source>
        <dbReference type="ARBA" id="ARBA00004141"/>
    </source>
</evidence>
<sequence length="142" mass="16203">MKIEERTLEETPTWAVAVVCFVLVVISIFIEHIIHLIGSWLQKKHKRALYEALEMIKAELMLLGFISLLLTVGQDSISRICISKSVAETWHPCEKNKNSDKGNSGKNGRRLLDFLESDQFSDHRRSLATKGYDKCAEKARKT</sequence>
<evidence type="ECO:0000256" key="7">
    <source>
        <dbReference type="ARBA" id="ARBA00023265"/>
    </source>
</evidence>
<comment type="similarity">
    <text evidence="2">Belongs to the MLO family.</text>
</comment>
<dbReference type="Proteomes" id="UP000030645">
    <property type="component" value="Unassembled WGS sequence"/>
</dbReference>
<dbReference type="EMBL" id="KE344800">
    <property type="protein sequence ID" value="EXB80099.1"/>
    <property type="molecule type" value="Genomic_DNA"/>
</dbReference>
<keyword evidence="7" id="KW-0568">Pathogenesis-related protein</keyword>
<name>W9RZE0_9ROSA</name>
<dbReference type="GO" id="GO:0006952">
    <property type="term" value="P:defense response"/>
    <property type="evidence" value="ECO:0007669"/>
    <property type="project" value="UniProtKB-KW"/>
</dbReference>